<feature type="region of interest" description="Disordered" evidence="1">
    <location>
        <begin position="1"/>
        <end position="32"/>
    </location>
</feature>
<evidence type="ECO:0000256" key="1">
    <source>
        <dbReference type="SAM" id="MobiDB-lite"/>
    </source>
</evidence>
<protein>
    <submittedName>
        <fullName evidence="2">Uncharacterized protein</fullName>
    </submittedName>
</protein>
<accession>A0A0P6XRN1</accession>
<dbReference type="AlphaFoldDB" id="A0A0P6XRN1"/>
<gene>
    <name evidence="2" type="ORF">SE18_16400</name>
</gene>
<name>A0A0P6XRN1_9CHLR</name>
<dbReference type="EMBL" id="LGKP01000025">
    <property type="protein sequence ID" value="KPL85262.1"/>
    <property type="molecule type" value="Genomic_DNA"/>
</dbReference>
<sequence length="70" mass="7787">MHNGDQRAHAGKHNSSVRRMQASKAGMNKQQDQLIDQPLNKLLLKFCNNSRLKLPALRTNVVLASDHAAV</sequence>
<comment type="caution">
    <text evidence="2">The sequence shown here is derived from an EMBL/GenBank/DDBJ whole genome shotgun (WGS) entry which is preliminary data.</text>
</comment>
<keyword evidence="3" id="KW-1185">Reference proteome</keyword>
<dbReference type="Proteomes" id="UP000050277">
    <property type="component" value="Unassembled WGS sequence"/>
</dbReference>
<evidence type="ECO:0000313" key="3">
    <source>
        <dbReference type="Proteomes" id="UP000050277"/>
    </source>
</evidence>
<organism evidence="2 3">
    <name type="scientific">Herpetosiphon geysericola</name>
    <dbReference type="NCBI Taxonomy" id="70996"/>
    <lineage>
        <taxon>Bacteria</taxon>
        <taxon>Bacillati</taxon>
        <taxon>Chloroflexota</taxon>
        <taxon>Chloroflexia</taxon>
        <taxon>Herpetosiphonales</taxon>
        <taxon>Herpetosiphonaceae</taxon>
        <taxon>Herpetosiphon</taxon>
    </lineage>
</organism>
<proteinExistence type="predicted"/>
<reference evidence="2 3" key="1">
    <citation type="submission" date="2015-07" db="EMBL/GenBank/DDBJ databases">
        <title>Whole genome sequence of Herpetosiphon geysericola DSM 7119.</title>
        <authorList>
            <person name="Hemp J."/>
            <person name="Ward L.M."/>
            <person name="Pace L.A."/>
            <person name="Fischer W.W."/>
        </authorList>
    </citation>
    <scope>NUCLEOTIDE SEQUENCE [LARGE SCALE GENOMIC DNA]</scope>
    <source>
        <strain evidence="2 3">DSM 7119</strain>
    </source>
</reference>
<evidence type="ECO:0000313" key="2">
    <source>
        <dbReference type="EMBL" id="KPL85262.1"/>
    </source>
</evidence>